<dbReference type="Proteomes" id="UP000646946">
    <property type="component" value="Unassembled WGS sequence"/>
</dbReference>
<protein>
    <submittedName>
        <fullName evidence="1">Uncharacterized protein</fullName>
    </submittedName>
</protein>
<accession>A0A832XJC7</accession>
<sequence length="128" mass="14950">MPRRKSPAQDTLSLRPEFTTIFQNIADLNFFDRHSYVAYPSPYIAIVYGIAGRIPSNIEEAFRGIAAFKNKAHVEVREVNLVLLFKNIRVRDAWLKLFRKIKDERSEFEGVLKSGRRFKSTLSRYKIV</sequence>
<comment type="caution">
    <text evidence="1">The sequence shown here is derived from an EMBL/GenBank/DDBJ whole genome shotgun (WGS) entry which is preliminary data.</text>
</comment>
<evidence type="ECO:0000313" key="2">
    <source>
        <dbReference type="Proteomes" id="UP000646946"/>
    </source>
</evidence>
<gene>
    <name evidence="1" type="ORF">H1016_02620</name>
</gene>
<reference evidence="1 2" key="1">
    <citation type="journal article" name="Nat. Commun.">
        <title>Undinarchaeota illuminate DPANN phylogeny and the impact of gene transfer on archaeal evolution.</title>
        <authorList>
            <person name="Dombrowski N."/>
            <person name="Williams T.A."/>
            <person name="Sun J."/>
            <person name="Woodcroft B.J."/>
            <person name="Lee J.H."/>
            <person name="Minh B.Q."/>
            <person name="Rinke C."/>
            <person name="Spang A."/>
        </authorList>
    </citation>
    <scope>NUCLEOTIDE SEQUENCE [LARGE SCALE GENOMIC DNA]</scope>
    <source>
        <strain evidence="1">MAG_bin1129</strain>
    </source>
</reference>
<proteinExistence type="predicted"/>
<organism evidence="1 2">
    <name type="scientific">Candidatus Naiadarchaeum limnaeum</name>
    <dbReference type="NCBI Taxonomy" id="2756139"/>
    <lineage>
        <taxon>Archaea</taxon>
        <taxon>Candidatus Undinarchaeota</taxon>
        <taxon>Candidatus Undinarchaeia</taxon>
        <taxon>Candidatus Naiadarchaeales</taxon>
        <taxon>Candidatus Naiadarchaeaceae</taxon>
        <taxon>Candidatus Naiadarchaeum</taxon>
    </lineage>
</organism>
<evidence type="ECO:0000313" key="1">
    <source>
        <dbReference type="EMBL" id="HIK00412.1"/>
    </source>
</evidence>
<name>A0A832XJC7_9ARCH</name>
<dbReference type="AlphaFoldDB" id="A0A832XJC7"/>
<keyword evidence="2" id="KW-1185">Reference proteome</keyword>
<dbReference type="EMBL" id="DVAB01000023">
    <property type="protein sequence ID" value="HIK00412.1"/>
    <property type="molecule type" value="Genomic_DNA"/>
</dbReference>